<feature type="chain" id="PRO_5025058525" description="3-phytase" evidence="4">
    <location>
        <begin position="18"/>
        <end position="544"/>
    </location>
</feature>
<organism evidence="5 6">
    <name type="scientific">Monilinia laxa</name>
    <name type="common">Brown rot fungus</name>
    <name type="synonym">Sclerotinia laxa</name>
    <dbReference type="NCBI Taxonomy" id="61186"/>
    <lineage>
        <taxon>Eukaryota</taxon>
        <taxon>Fungi</taxon>
        <taxon>Dikarya</taxon>
        <taxon>Ascomycota</taxon>
        <taxon>Pezizomycotina</taxon>
        <taxon>Leotiomycetes</taxon>
        <taxon>Helotiales</taxon>
        <taxon>Sclerotiniaceae</taxon>
        <taxon>Monilinia</taxon>
    </lineage>
</organism>
<dbReference type="EC" id="3.1.3.8" evidence="2"/>
<dbReference type="EMBL" id="VIGI01000003">
    <property type="protein sequence ID" value="KAB8302461.1"/>
    <property type="molecule type" value="Genomic_DNA"/>
</dbReference>
<evidence type="ECO:0000256" key="3">
    <source>
        <dbReference type="ARBA" id="ARBA00022801"/>
    </source>
</evidence>
<evidence type="ECO:0000256" key="4">
    <source>
        <dbReference type="SAM" id="SignalP"/>
    </source>
</evidence>
<sequence length="544" mass="60222">MLLDQILLLSLTGVTSSALLPEKQPSSTSTTNVPQYFQTTPELWAGPTATGRAPFLAQTNPVSFAPTVTFVPNSPLETAQPIVGQGHNESIFQLMGHLSPYLPNPSGFGVAEYPLPPGAKIAQLQVRVVCFHAMGARYPTLGSNVVTFGQKIANYTGKLDATGVLSFLNDWKYELGHEILVPRGRQELYNSGILHYYQYAQLYNPYSKIIARTTTQDRMLKSAEYFMAGFFGLEWTNNVTIEVIIESAGYNNSLAGYDNCPNANNYRSAGGSNATNQWVATYLQDATARFQSMVSPEFNWTVVDTYAAQTMCPYETVAYGYSAFCNLFTYQEWADFEYSIDLYFSGGSSFSSPTGRAVGIGYVQEVVARLQNHTLGYSGSQINTTLDNNTDTFPLNQSIYFDFSHDTNIMSILTAFGFKQFATVLPATHYPGPHNLTVSHMEPFGARLDIEVIKTPKPLAANRTYVDGKETTYIHFILNQRTIPLGFSFPECGADRLDGWCELETFLDVQSKSTKEAQYEYACFGDYPAEPYGSVTNGAPNTYK</sequence>
<protein>
    <recommendedName>
        <fullName evidence="2">3-phytase</fullName>
        <ecNumber evidence="2">3.1.3.8</ecNumber>
    </recommendedName>
</protein>
<accession>A0A5N6KFU6</accession>
<dbReference type="CDD" id="cd07061">
    <property type="entry name" value="HP_HAP_like"/>
    <property type="match status" value="1"/>
</dbReference>
<dbReference type="PANTHER" id="PTHR20963:SF43">
    <property type="entry name" value="PUTATIVE (AFU_ORTHOLOGUE AFUA_7G01240)-RELATED"/>
    <property type="match status" value="1"/>
</dbReference>
<comment type="caution">
    <text evidence="5">The sequence shown here is derived from an EMBL/GenBank/DDBJ whole genome shotgun (WGS) entry which is preliminary data.</text>
</comment>
<comment type="similarity">
    <text evidence="1">Belongs to the histidine acid phosphatase family.</text>
</comment>
<dbReference type="InterPro" id="IPR033379">
    <property type="entry name" value="Acid_Pase_AS"/>
</dbReference>
<dbReference type="GO" id="GO:0016158">
    <property type="term" value="F:inositol hexakisphosphate 3-phosphatase activity"/>
    <property type="evidence" value="ECO:0007669"/>
    <property type="project" value="UniProtKB-EC"/>
</dbReference>
<dbReference type="FunFam" id="3.40.50.1240:FF:000147">
    <property type="match status" value="1"/>
</dbReference>
<dbReference type="InterPro" id="IPR029033">
    <property type="entry name" value="His_PPase_superfam"/>
</dbReference>
<dbReference type="Gene3D" id="3.40.50.1240">
    <property type="entry name" value="Phosphoglycerate mutase-like"/>
    <property type="match status" value="1"/>
</dbReference>
<dbReference type="SUPFAM" id="SSF53254">
    <property type="entry name" value="Phosphoglycerate mutase-like"/>
    <property type="match status" value="1"/>
</dbReference>
<reference evidence="5 6" key="1">
    <citation type="submission" date="2019-06" db="EMBL/GenBank/DDBJ databases">
        <title>Genome Sequence of the Brown Rot Fungal Pathogen Monilinia laxa.</title>
        <authorList>
            <person name="De Miccolis Angelini R.M."/>
            <person name="Landi L."/>
            <person name="Abate D."/>
            <person name="Pollastro S."/>
            <person name="Romanazzi G."/>
            <person name="Faretra F."/>
        </authorList>
    </citation>
    <scope>NUCLEOTIDE SEQUENCE [LARGE SCALE GENOMIC DNA]</scope>
    <source>
        <strain evidence="5 6">Mlax316</strain>
    </source>
</reference>
<dbReference type="InterPro" id="IPR000560">
    <property type="entry name" value="His_Pase_clade-2"/>
</dbReference>
<gene>
    <name evidence="5" type="ORF">EYC80_005868</name>
</gene>
<evidence type="ECO:0000313" key="5">
    <source>
        <dbReference type="EMBL" id="KAB8302461.1"/>
    </source>
</evidence>
<dbReference type="OrthoDB" id="6509975at2759"/>
<evidence type="ECO:0000256" key="1">
    <source>
        <dbReference type="ARBA" id="ARBA00005375"/>
    </source>
</evidence>
<proteinExistence type="inferred from homology"/>
<keyword evidence="6" id="KW-1185">Reference proteome</keyword>
<dbReference type="GO" id="GO:0003993">
    <property type="term" value="F:acid phosphatase activity"/>
    <property type="evidence" value="ECO:0007669"/>
    <property type="project" value="TreeGrafter"/>
</dbReference>
<keyword evidence="3" id="KW-0378">Hydrolase</keyword>
<dbReference type="PROSITE" id="PS00778">
    <property type="entry name" value="HIS_ACID_PHOSPHAT_2"/>
    <property type="match status" value="1"/>
</dbReference>
<feature type="signal peptide" evidence="4">
    <location>
        <begin position="1"/>
        <end position="17"/>
    </location>
</feature>
<evidence type="ECO:0000313" key="6">
    <source>
        <dbReference type="Proteomes" id="UP000326757"/>
    </source>
</evidence>
<dbReference type="Proteomes" id="UP000326757">
    <property type="component" value="Unassembled WGS sequence"/>
</dbReference>
<dbReference type="AlphaFoldDB" id="A0A5N6KFU6"/>
<name>A0A5N6KFU6_MONLA</name>
<dbReference type="PANTHER" id="PTHR20963">
    <property type="entry name" value="MULTIPLE INOSITOL POLYPHOSPHATE PHOSPHATASE-RELATED"/>
    <property type="match status" value="1"/>
</dbReference>
<dbReference type="Pfam" id="PF00328">
    <property type="entry name" value="His_Phos_2"/>
    <property type="match status" value="1"/>
</dbReference>
<keyword evidence="4" id="KW-0732">Signal</keyword>
<evidence type="ECO:0000256" key="2">
    <source>
        <dbReference type="ARBA" id="ARBA00012632"/>
    </source>
</evidence>